<comment type="similarity">
    <text evidence="2">Belongs to the P(II) protein family.</text>
</comment>
<dbReference type="Pfam" id="PF00543">
    <property type="entry name" value="P-II"/>
    <property type="match status" value="1"/>
</dbReference>
<dbReference type="PROSITE" id="PS00638">
    <property type="entry name" value="PII_GLNB_CTER"/>
    <property type="match status" value="1"/>
</dbReference>
<evidence type="ECO:0000313" key="3">
    <source>
        <dbReference type="EMBL" id="SDB28796.1"/>
    </source>
</evidence>
<dbReference type="InterPro" id="IPR011322">
    <property type="entry name" value="N-reg_PII-like_a/b"/>
</dbReference>
<gene>
    <name evidence="3" type="ORF">SAMN02910417_02147</name>
</gene>
<dbReference type="GO" id="GO:0005829">
    <property type="term" value="C:cytosol"/>
    <property type="evidence" value="ECO:0007669"/>
    <property type="project" value="TreeGrafter"/>
</dbReference>
<dbReference type="InterPro" id="IPR002187">
    <property type="entry name" value="N-reg_PII"/>
</dbReference>
<name>A0A1G6C7C8_EUBOX</name>
<dbReference type="SMART" id="SM00938">
    <property type="entry name" value="P-II"/>
    <property type="match status" value="1"/>
</dbReference>
<dbReference type="PROSITE" id="PS51343">
    <property type="entry name" value="PII_GLNB_DOM"/>
    <property type="match status" value="1"/>
</dbReference>
<dbReference type="GO" id="GO:0005524">
    <property type="term" value="F:ATP binding"/>
    <property type="evidence" value="ECO:0007669"/>
    <property type="project" value="TreeGrafter"/>
</dbReference>
<keyword evidence="4" id="KW-1185">Reference proteome</keyword>
<dbReference type="OrthoDB" id="9802729at2"/>
<dbReference type="PANTHER" id="PTHR30115:SF11">
    <property type="entry name" value="NITROGEN REGULATORY PROTEIN P-II HOMOLOG"/>
    <property type="match status" value="1"/>
</dbReference>
<evidence type="ECO:0000313" key="4">
    <source>
        <dbReference type="Proteomes" id="UP000199228"/>
    </source>
</evidence>
<dbReference type="Gene3D" id="3.30.70.120">
    <property type="match status" value="1"/>
</dbReference>
<dbReference type="InterPro" id="IPR017918">
    <property type="entry name" value="N-reg_PII_CS"/>
</dbReference>
<dbReference type="EMBL" id="FMXR01000016">
    <property type="protein sequence ID" value="SDB28796.1"/>
    <property type="molecule type" value="Genomic_DNA"/>
</dbReference>
<dbReference type="RefSeq" id="WP_090174359.1">
    <property type="nucleotide sequence ID" value="NZ_FMXR01000016.1"/>
</dbReference>
<dbReference type="Proteomes" id="UP000199228">
    <property type="component" value="Unassembled WGS sequence"/>
</dbReference>
<dbReference type="GO" id="GO:0006808">
    <property type="term" value="P:regulation of nitrogen utilization"/>
    <property type="evidence" value="ECO:0007669"/>
    <property type="project" value="InterPro"/>
</dbReference>
<dbReference type="STRING" id="1732.SAMN02910417_02147"/>
<dbReference type="SUPFAM" id="SSF54913">
    <property type="entry name" value="GlnB-like"/>
    <property type="match status" value="1"/>
</dbReference>
<dbReference type="AlphaFoldDB" id="A0A1G6C7C8"/>
<organism evidence="3 4">
    <name type="scientific">Eubacterium oxidoreducens</name>
    <dbReference type="NCBI Taxonomy" id="1732"/>
    <lineage>
        <taxon>Bacteria</taxon>
        <taxon>Bacillati</taxon>
        <taxon>Bacillota</taxon>
        <taxon>Clostridia</taxon>
        <taxon>Eubacteriales</taxon>
        <taxon>Eubacteriaceae</taxon>
        <taxon>Eubacterium</taxon>
    </lineage>
</organism>
<keyword evidence="1" id="KW-0597">Phosphoprotein</keyword>
<dbReference type="GO" id="GO:0030234">
    <property type="term" value="F:enzyme regulator activity"/>
    <property type="evidence" value="ECO:0007669"/>
    <property type="project" value="InterPro"/>
</dbReference>
<sequence>MKKLEIIIRPEKVKLLKAILNESGAHGAMFTRISGYGNQRGKEFSYGGTTYFENIFTKTKVETVVSDEIAEDLIDKILVSVPTGEAGDGKIFVYDVAEAIRIRTGERDKAVI</sequence>
<feature type="modified residue" description="O-UMP-tyrosine" evidence="1">
    <location>
        <position position="51"/>
    </location>
</feature>
<dbReference type="InterPro" id="IPR015867">
    <property type="entry name" value="N-reg_PII/ATP_PRibTrfase_C"/>
</dbReference>
<proteinExistence type="inferred from homology"/>
<protein>
    <submittedName>
        <fullName evidence="3">Nitrogen regulatory protein P-II family</fullName>
    </submittedName>
</protein>
<dbReference type="PRINTS" id="PR00340">
    <property type="entry name" value="PIIGLNB"/>
</dbReference>
<dbReference type="PANTHER" id="PTHR30115">
    <property type="entry name" value="NITROGEN REGULATORY PROTEIN P-II"/>
    <property type="match status" value="1"/>
</dbReference>
<accession>A0A1G6C7C8</accession>
<reference evidence="3 4" key="1">
    <citation type="submission" date="2016-10" db="EMBL/GenBank/DDBJ databases">
        <authorList>
            <person name="de Groot N.N."/>
        </authorList>
    </citation>
    <scope>NUCLEOTIDE SEQUENCE [LARGE SCALE GENOMIC DNA]</scope>
    <source>
        <strain evidence="3 4">DSM 3217</strain>
    </source>
</reference>
<evidence type="ECO:0000256" key="2">
    <source>
        <dbReference type="RuleBase" id="RU003936"/>
    </source>
</evidence>
<evidence type="ECO:0000256" key="1">
    <source>
        <dbReference type="PIRSR" id="PIRSR602187-50"/>
    </source>
</evidence>